<sequence length="382" mass="45546">MLSYNSVSKKFIINKTVLENFVEIKKFKYKSKINNGSFGSIFEIEFLFENIIVKCASKHINILSSSLNELDIMLNFENTFLNKAFKLMSDKFGNFNIFQPIAKIDLAKHVRINKFYLNENSLKKICFQIACGIGYLHHKGILHGDIKARNILYFDDYIKITDFGNSILFLRNTEKKLYDNNFYTPTHKPIEVFKKENISFASDIWALGCTFYELAYNELLFNSQDTDEIYINKLNFWNPEKYMLQKKFDRHENFKNLLIGMLQLDKNKRITIWEILEHPYFSELKNPEEYEYKYSELILNEKKKDESITVYEKDVLDYAFFLKNKFSEKSKEIIDINNFIKISYKILYNFTPDIFLSVDNVFLKNELYILKILNYNFYPSSN</sequence>
<dbReference type="InterPro" id="IPR000719">
    <property type="entry name" value="Prot_kinase_dom"/>
</dbReference>
<dbReference type="PANTHER" id="PTHR24362">
    <property type="entry name" value="SERINE/THREONINE-PROTEIN KINASE NEK"/>
    <property type="match status" value="1"/>
</dbReference>
<evidence type="ECO:0000259" key="1">
    <source>
        <dbReference type="PROSITE" id="PS50011"/>
    </source>
</evidence>
<dbReference type="GO" id="GO:0005524">
    <property type="term" value="F:ATP binding"/>
    <property type="evidence" value="ECO:0007669"/>
    <property type="project" value="InterPro"/>
</dbReference>
<dbReference type="Pfam" id="PF00069">
    <property type="entry name" value="Pkinase"/>
    <property type="match status" value="1"/>
</dbReference>
<dbReference type="SMART" id="SM00220">
    <property type="entry name" value="S_TKc"/>
    <property type="match status" value="1"/>
</dbReference>
<feature type="domain" description="Protein kinase" evidence="1">
    <location>
        <begin position="27"/>
        <end position="281"/>
    </location>
</feature>
<reference evidence="2" key="1">
    <citation type="journal article" date="2020" name="Nature">
        <title>Giant virus diversity and host interactions through global metagenomics.</title>
        <authorList>
            <person name="Schulz F."/>
            <person name="Roux S."/>
            <person name="Paez-Espino D."/>
            <person name="Jungbluth S."/>
            <person name="Walsh D.A."/>
            <person name="Denef V.J."/>
            <person name="McMahon K.D."/>
            <person name="Konstantinidis K.T."/>
            <person name="Eloe-Fadrosh E.A."/>
            <person name="Kyrpides N.C."/>
            <person name="Woyke T."/>
        </authorList>
    </citation>
    <scope>NUCLEOTIDE SEQUENCE</scope>
    <source>
        <strain evidence="2">GVMAG-S-1021933-23</strain>
    </source>
</reference>
<proteinExistence type="predicted"/>
<name>A0A6C0AF82_9ZZZZ</name>
<protein>
    <recommendedName>
        <fullName evidence="1">Protein kinase domain-containing protein</fullName>
    </recommendedName>
</protein>
<dbReference type="PROSITE" id="PS00108">
    <property type="entry name" value="PROTEIN_KINASE_ST"/>
    <property type="match status" value="1"/>
</dbReference>
<dbReference type="EMBL" id="MN740596">
    <property type="protein sequence ID" value="QHS78372.1"/>
    <property type="molecule type" value="Genomic_DNA"/>
</dbReference>
<dbReference type="SUPFAM" id="SSF56112">
    <property type="entry name" value="Protein kinase-like (PK-like)"/>
    <property type="match status" value="1"/>
</dbReference>
<accession>A0A6C0AF82</accession>
<dbReference type="Gene3D" id="1.10.510.10">
    <property type="entry name" value="Transferase(Phosphotransferase) domain 1"/>
    <property type="match status" value="1"/>
</dbReference>
<dbReference type="InterPro" id="IPR008271">
    <property type="entry name" value="Ser/Thr_kinase_AS"/>
</dbReference>
<dbReference type="PANTHER" id="PTHR24362:SF309">
    <property type="entry name" value="PROTEIN KINASE DOMAIN-CONTAINING PROTEIN"/>
    <property type="match status" value="1"/>
</dbReference>
<organism evidence="2">
    <name type="scientific">viral metagenome</name>
    <dbReference type="NCBI Taxonomy" id="1070528"/>
    <lineage>
        <taxon>unclassified sequences</taxon>
        <taxon>metagenomes</taxon>
        <taxon>organismal metagenomes</taxon>
    </lineage>
</organism>
<evidence type="ECO:0000313" key="2">
    <source>
        <dbReference type="EMBL" id="QHS78372.1"/>
    </source>
</evidence>
<dbReference type="InterPro" id="IPR011009">
    <property type="entry name" value="Kinase-like_dom_sf"/>
</dbReference>
<dbReference type="CDD" id="cd00180">
    <property type="entry name" value="PKc"/>
    <property type="match status" value="1"/>
</dbReference>
<dbReference type="AlphaFoldDB" id="A0A6C0AF82"/>
<dbReference type="PROSITE" id="PS50011">
    <property type="entry name" value="PROTEIN_KINASE_DOM"/>
    <property type="match status" value="1"/>
</dbReference>
<dbReference type="GO" id="GO:0004672">
    <property type="term" value="F:protein kinase activity"/>
    <property type="evidence" value="ECO:0007669"/>
    <property type="project" value="InterPro"/>
</dbReference>